<evidence type="ECO:0000259" key="6">
    <source>
        <dbReference type="Pfam" id="PF11715"/>
    </source>
</evidence>
<organism evidence="9 10">
    <name type="scientific">Mycena chlorophos</name>
    <name type="common">Agaric fungus</name>
    <name type="synonym">Agaricus chlorophos</name>
    <dbReference type="NCBI Taxonomy" id="658473"/>
    <lineage>
        <taxon>Eukaryota</taxon>
        <taxon>Fungi</taxon>
        <taxon>Dikarya</taxon>
        <taxon>Basidiomycota</taxon>
        <taxon>Agaricomycotina</taxon>
        <taxon>Agaricomycetes</taxon>
        <taxon>Agaricomycetidae</taxon>
        <taxon>Agaricales</taxon>
        <taxon>Marasmiineae</taxon>
        <taxon>Mycenaceae</taxon>
        <taxon>Mycena</taxon>
    </lineage>
</organism>
<dbReference type="GO" id="GO:0017056">
    <property type="term" value="F:structural constituent of nuclear pore"/>
    <property type="evidence" value="ECO:0007669"/>
    <property type="project" value="TreeGrafter"/>
</dbReference>
<keyword evidence="5" id="KW-0732">Signal</keyword>
<dbReference type="InterPro" id="IPR021717">
    <property type="entry name" value="Nucleoporin_Nup160"/>
</dbReference>
<evidence type="ECO:0000256" key="4">
    <source>
        <dbReference type="SAM" id="MobiDB-lite"/>
    </source>
</evidence>
<dbReference type="OrthoDB" id="67716at2759"/>
<feature type="region of interest" description="Disordered" evidence="4">
    <location>
        <begin position="1091"/>
        <end position="1110"/>
    </location>
</feature>
<keyword evidence="2" id="KW-0813">Transport</keyword>
<protein>
    <recommendedName>
        <fullName evidence="11">Nucleoporin Nup120/160-domain-containing protein</fullName>
    </recommendedName>
</protein>
<reference evidence="9" key="1">
    <citation type="submission" date="2020-05" db="EMBL/GenBank/DDBJ databases">
        <title>Mycena genomes resolve the evolution of fungal bioluminescence.</title>
        <authorList>
            <person name="Tsai I.J."/>
        </authorList>
    </citation>
    <scope>NUCLEOTIDE SEQUENCE</scope>
    <source>
        <strain evidence="9">110903Hualien_Pintung</strain>
    </source>
</reference>
<dbReference type="EMBL" id="JACAZE010000006">
    <property type="protein sequence ID" value="KAF7313501.1"/>
    <property type="molecule type" value="Genomic_DNA"/>
</dbReference>
<dbReference type="Pfam" id="PF11715">
    <property type="entry name" value="Beta-prop_Nup120_160"/>
    <property type="match status" value="1"/>
</dbReference>
<proteinExistence type="predicted"/>
<sequence length="1364" mass="150722">MERGLIAAAQLSSLFPAAQATSITIQTTRPTPSLTTPDASTLPVEHASHAALLHTPVTGTILLRVLHGGVILEIVSLSTGVAPLRFVFPSPVLSAPAIFLWESELHILAVTNAGSLYRLTVPVDPGMGLWLRQANNISQSEYHIKHFVGTGTMDGLVHVHGTHCIIISQHGGSILRLESEYWQSSGVDEWNEIPFQHTSFLSSLTSFLPTLTSTPSSGAEIVSIATHNWPTDVGHVWTLSRDRNLRFWKAKIGCVATKLLSPVPGRELSPGGTSTPHVLLEAERQTLLRVFSNPTNDDRIYVLAFIPTPSSGTSGGRFQLIGTDADQFQDIATIECSRHSAHCHLQDFMIIAEVLYTLWEHQGQSMVEKTVLNLEELLEGDSQPVIWQSSTYASEPELTPAYLDELLVTPGSLSGKFFEAIMRPGMFSALTLRTAIEQYSDACASLPGPLPSALQTTYATLGENIAAVVGCTVTLQRDPQTGALQHANYWSALKRDWEGFIARCRELERSARWPLVLGARAQGDIIVVERERVGSLVTEDVAIRLQRNLHEDRLVDSSHAIFGVLWGLQSKLGTSFMLSLESRLLDIVHQESAFSFADIIQDQSTRVRFDEQLDEGAKAWMMGRLQTVDNLDEATKTALDVIGGFDSDVKREEDEVELLLPPPTSDWSRALIGAYVNVTINARYDLCLALLTLLFFCAEELDGWDPALLAEVFAVFRGIAILRFISKQPTGDVAPSEDIAEDVISRLRTMQVSRSLRSTHFTPTYSLIHTLLAGHSDALGLPGASHRFLDSTGLLQSVSPAMATKYEVLFCERLRSLGQYASAQEVLSTLPRTAGVNYVQARLHLNTNHFDEAAHLFEKLAGAFPPDSALTPEDNETLSIVLPAPETPTTAFLFYLHAAKLFKTASLVQYEVSFTQFALSVAPPDADTSSLWATVIKGYSDLSLYDDAYAGLIATPYPREKREGVGQLVYRMCEDGAVEKLVSYSFPGFAEEVEGALAFKARNVDPRVQPSYARILYSWYTFRGNHRSAALVMYQRARKLQDIVASDPGSASTLVSQQLNSLTIAINSLSLVDQKNAWFLLPVLAADHSREHPSKRRRLSRHIPESRFTPGTHDSEIVSLADIQHEHALLSAHVDIVKREPELASFSDLPPESIVLRLAQAQQFNLAIATAQSLKVDMTELFAHLTAQCVRLSRDPDAVMQEDTSDWLLTDKVSSWPGSPADRGWRYLRQALERHDGPSTDYRYTKITLETLLSVQRATPPPRWLISSLEDHHPEYLIHATMRCGDFEQCIAHTSSLIQKAEARLSRDSVTHAASTWLPYTLIDQVLNAAATLSPPPAGLAQLRVQLDNRLKRMQRLTKSNLSR</sequence>
<dbReference type="GO" id="GO:0005643">
    <property type="term" value="C:nuclear pore"/>
    <property type="evidence" value="ECO:0007669"/>
    <property type="project" value="TreeGrafter"/>
</dbReference>
<feature type="domain" description="NUP160 C-terminal TPR" evidence="8">
    <location>
        <begin position="1120"/>
        <end position="1355"/>
    </location>
</feature>
<feature type="chain" id="PRO_5034075594" description="Nucleoporin Nup120/160-domain-containing protein" evidence="5">
    <location>
        <begin position="21"/>
        <end position="1364"/>
    </location>
</feature>
<evidence type="ECO:0000256" key="2">
    <source>
        <dbReference type="ARBA" id="ARBA00022448"/>
    </source>
</evidence>
<evidence type="ECO:0000256" key="5">
    <source>
        <dbReference type="SAM" id="SignalP"/>
    </source>
</evidence>
<dbReference type="InterPro" id="IPR056536">
    <property type="entry name" value="TPR_NUP160_C"/>
</dbReference>
<gene>
    <name evidence="9" type="ORF">HMN09_00506000</name>
</gene>
<dbReference type="Pfam" id="PF23347">
    <property type="entry name" value="TPR_Nup160_C"/>
    <property type="match status" value="1"/>
</dbReference>
<feature type="domain" description="Nucleoporin nup120-like HEAT repeat" evidence="7">
    <location>
        <begin position="810"/>
        <end position="974"/>
    </location>
</feature>
<feature type="domain" description="Nucleoporin Nup120/160 beta-propeller" evidence="6">
    <location>
        <begin position="60"/>
        <end position="533"/>
    </location>
</feature>
<evidence type="ECO:0000313" key="10">
    <source>
        <dbReference type="Proteomes" id="UP000613580"/>
    </source>
</evidence>
<evidence type="ECO:0000259" key="7">
    <source>
        <dbReference type="Pfam" id="PF23300"/>
    </source>
</evidence>
<evidence type="ECO:0000259" key="8">
    <source>
        <dbReference type="Pfam" id="PF23347"/>
    </source>
</evidence>
<keyword evidence="10" id="KW-1185">Reference proteome</keyword>
<accession>A0A8H6WED5</accession>
<evidence type="ECO:0000256" key="3">
    <source>
        <dbReference type="ARBA" id="ARBA00023242"/>
    </source>
</evidence>
<evidence type="ECO:0008006" key="11">
    <source>
        <dbReference type="Google" id="ProtNLM"/>
    </source>
</evidence>
<evidence type="ECO:0000313" key="9">
    <source>
        <dbReference type="EMBL" id="KAF7313501.1"/>
    </source>
</evidence>
<comment type="caution">
    <text evidence="9">The sequence shown here is derived from an EMBL/GenBank/DDBJ whole genome shotgun (WGS) entry which is preliminary data.</text>
</comment>
<dbReference type="InterPro" id="IPR059141">
    <property type="entry name" value="Beta-prop_Nup120_160"/>
</dbReference>
<evidence type="ECO:0000256" key="1">
    <source>
        <dbReference type="ARBA" id="ARBA00004123"/>
    </source>
</evidence>
<comment type="subcellular location">
    <subcellularLocation>
        <location evidence="1">Nucleus</location>
    </subcellularLocation>
</comment>
<dbReference type="InterPro" id="IPR056548">
    <property type="entry name" value="HEAT_Nup120"/>
</dbReference>
<feature type="signal peptide" evidence="5">
    <location>
        <begin position="1"/>
        <end position="20"/>
    </location>
</feature>
<keyword evidence="3" id="KW-0539">Nucleus</keyword>
<dbReference type="PANTHER" id="PTHR21286">
    <property type="entry name" value="NUCLEAR PORE COMPLEX PROTEIN NUP160"/>
    <property type="match status" value="1"/>
</dbReference>
<dbReference type="Proteomes" id="UP000613580">
    <property type="component" value="Unassembled WGS sequence"/>
</dbReference>
<name>A0A8H6WED5_MYCCL</name>
<dbReference type="PANTHER" id="PTHR21286:SF0">
    <property type="entry name" value="NUCLEAR PORE COMPLEX PROTEIN NUP160"/>
    <property type="match status" value="1"/>
</dbReference>
<dbReference type="Pfam" id="PF23300">
    <property type="entry name" value="HEAT_Nup120"/>
    <property type="match status" value="1"/>
</dbReference>